<dbReference type="EMBL" id="LAZR01061890">
    <property type="protein sequence ID" value="KKK62661.1"/>
    <property type="molecule type" value="Genomic_DNA"/>
</dbReference>
<proteinExistence type="predicted"/>
<accession>A0A0F8ZRU1</accession>
<dbReference type="AlphaFoldDB" id="A0A0F8ZRU1"/>
<feature type="non-terminal residue" evidence="2">
    <location>
        <position position="1"/>
    </location>
</feature>
<evidence type="ECO:0000313" key="2">
    <source>
        <dbReference type="EMBL" id="KKK62661.1"/>
    </source>
</evidence>
<comment type="caution">
    <text evidence="2">The sequence shown here is derived from an EMBL/GenBank/DDBJ whole genome shotgun (WGS) entry which is preliminary data.</text>
</comment>
<evidence type="ECO:0000256" key="1">
    <source>
        <dbReference type="SAM" id="MobiDB-lite"/>
    </source>
</evidence>
<sequence length="38" mass="4576">ETLCIWCHRKQTAQQRGDKAKARREERQAQLPLLKEKK</sequence>
<protein>
    <submittedName>
        <fullName evidence="2">Uncharacterized protein</fullName>
    </submittedName>
</protein>
<reference evidence="2" key="1">
    <citation type="journal article" date="2015" name="Nature">
        <title>Complex archaea that bridge the gap between prokaryotes and eukaryotes.</title>
        <authorList>
            <person name="Spang A."/>
            <person name="Saw J.H."/>
            <person name="Jorgensen S.L."/>
            <person name="Zaremba-Niedzwiedzka K."/>
            <person name="Martijn J."/>
            <person name="Lind A.E."/>
            <person name="van Eijk R."/>
            <person name="Schleper C."/>
            <person name="Guy L."/>
            <person name="Ettema T.J."/>
        </authorList>
    </citation>
    <scope>NUCLEOTIDE SEQUENCE</scope>
</reference>
<gene>
    <name evidence="2" type="ORF">LCGC14_3002080</name>
</gene>
<feature type="compositionally biased region" description="Basic and acidic residues" evidence="1">
    <location>
        <begin position="16"/>
        <end position="28"/>
    </location>
</feature>
<organism evidence="2">
    <name type="scientific">marine sediment metagenome</name>
    <dbReference type="NCBI Taxonomy" id="412755"/>
    <lineage>
        <taxon>unclassified sequences</taxon>
        <taxon>metagenomes</taxon>
        <taxon>ecological metagenomes</taxon>
    </lineage>
</organism>
<name>A0A0F8ZRU1_9ZZZZ</name>
<feature type="region of interest" description="Disordered" evidence="1">
    <location>
        <begin position="12"/>
        <end position="38"/>
    </location>
</feature>